<sequence length="344" mass="38134">MAVRRGHIKYLKEVYEMSNGYEDHMGGDEVKDAKTNLIVNYLPQSMTQDELRSLFSSIGEVESAKLIRDKVAGHSLGYGFVNYLNPNDAERAISTLNGLRLQSKTIKVSYARPSSDMIKDANLYISGLPKSMTQKDVEDMFSRYGRIINSRVLVDQGTGMTGASRGVAFIRFDKRSEAEEAVKNLNGQKPPGAAEPITVKFAANPNQVKNTQLISQLYHNQTRRIGGPLHHQAQRFRFSPMSVDHMSGMGGVSAPGNSTSGWCIFIYNLGQDADESILWQMFGPFGAVTNVKVIRDFNTNKCKGFGFVTMTNYEEAAMAIASLNGYRLGDKMLQVSFKTSKGHK</sequence>
<feature type="domain" description="RRM" evidence="8">
    <location>
        <begin position="262"/>
        <end position="340"/>
    </location>
</feature>
<organism evidence="9 10">
    <name type="scientific">Solea senegalensis</name>
    <name type="common">Senegalese sole</name>
    <dbReference type="NCBI Taxonomy" id="28829"/>
    <lineage>
        <taxon>Eukaryota</taxon>
        <taxon>Metazoa</taxon>
        <taxon>Chordata</taxon>
        <taxon>Craniata</taxon>
        <taxon>Vertebrata</taxon>
        <taxon>Euteleostomi</taxon>
        <taxon>Actinopterygii</taxon>
        <taxon>Neopterygii</taxon>
        <taxon>Teleostei</taxon>
        <taxon>Neoteleostei</taxon>
        <taxon>Acanthomorphata</taxon>
        <taxon>Carangaria</taxon>
        <taxon>Pleuronectiformes</taxon>
        <taxon>Pleuronectoidei</taxon>
        <taxon>Soleidae</taxon>
        <taxon>Solea</taxon>
    </lineage>
</organism>
<dbReference type="GO" id="GO:0005634">
    <property type="term" value="C:nucleus"/>
    <property type="evidence" value="ECO:0007669"/>
    <property type="project" value="UniProtKB-ARBA"/>
</dbReference>
<dbReference type="CDD" id="cd12653">
    <property type="entry name" value="RRM3_HuR"/>
    <property type="match status" value="1"/>
</dbReference>
<dbReference type="PROSITE" id="PS50102">
    <property type="entry name" value="RRM"/>
    <property type="match status" value="3"/>
</dbReference>
<keyword evidence="3" id="KW-0963">Cytoplasm</keyword>
<comment type="subcellular location">
    <subcellularLocation>
        <location evidence="1">Cytoplasm</location>
    </subcellularLocation>
</comment>
<evidence type="ECO:0000259" key="8">
    <source>
        <dbReference type="PROSITE" id="PS50102"/>
    </source>
</evidence>
<gene>
    <name evidence="9" type="ORF">JOB18_026094</name>
</gene>
<dbReference type="PANTHER" id="PTHR10352">
    <property type="entry name" value="EUKARYOTIC TRANSLATION INITIATION FACTOR 3 SUBUNIT G"/>
    <property type="match status" value="1"/>
</dbReference>
<dbReference type="Proteomes" id="UP000693946">
    <property type="component" value="Linkage Group LG16"/>
</dbReference>
<evidence type="ECO:0000256" key="4">
    <source>
        <dbReference type="ARBA" id="ARBA00022737"/>
    </source>
</evidence>
<evidence type="ECO:0000256" key="7">
    <source>
        <dbReference type="RuleBase" id="RU361281"/>
    </source>
</evidence>
<dbReference type="EMBL" id="JAGKHQ010000008">
    <property type="protein sequence ID" value="KAG7510592.1"/>
    <property type="molecule type" value="Genomic_DNA"/>
</dbReference>
<evidence type="ECO:0000256" key="1">
    <source>
        <dbReference type="ARBA" id="ARBA00004496"/>
    </source>
</evidence>
<name>A0AAV6RZF0_SOLSE</name>
<evidence type="ECO:0000313" key="9">
    <source>
        <dbReference type="EMBL" id="KAG7510592.1"/>
    </source>
</evidence>
<dbReference type="SMART" id="SM00360">
    <property type="entry name" value="RRM"/>
    <property type="match status" value="3"/>
</dbReference>
<dbReference type="FunFam" id="3.30.70.330:FF:000215">
    <property type="entry name" value="ELAV-like protein"/>
    <property type="match status" value="1"/>
</dbReference>
<feature type="domain" description="RRM" evidence="8">
    <location>
        <begin position="121"/>
        <end position="204"/>
    </location>
</feature>
<evidence type="ECO:0000256" key="5">
    <source>
        <dbReference type="ARBA" id="ARBA00022884"/>
    </source>
</evidence>
<evidence type="ECO:0000256" key="2">
    <source>
        <dbReference type="ARBA" id="ARBA00006266"/>
    </source>
</evidence>
<dbReference type="FunFam" id="3.30.70.330:FF:000005">
    <property type="entry name" value="ELAV-like protein"/>
    <property type="match status" value="1"/>
</dbReference>
<keyword evidence="10" id="KW-1185">Reference proteome</keyword>
<comment type="similarity">
    <text evidence="2 7">Belongs to the RRM elav family.</text>
</comment>
<dbReference type="CDD" id="cd12773">
    <property type="entry name" value="RRM2_HuR"/>
    <property type="match status" value="1"/>
</dbReference>
<protein>
    <recommendedName>
        <fullName evidence="7">ELAV-like protein</fullName>
    </recommendedName>
</protein>
<dbReference type="AlphaFoldDB" id="A0AAV6RZF0"/>
<comment type="caution">
    <text evidence="9">The sequence shown here is derived from an EMBL/GenBank/DDBJ whole genome shotgun (WGS) entry which is preliminary data.</text>
</comment>
<dbReference type="CDD" id="cd12769">
    <property type="entry name" value="RRM1_HuR"/>
    <property type="match status" value="1"/>
</dbReference>
<dbReference type="Pfam" id="PF00076">
    <property type="entry name" value="RRM_1"/>
    <property type="match status" value="3"/>
</dbReference>
<evidence type="ECO:0000256" key="3">
    <source>
        <dbReference type="ARBA" id="ARBA00022490"/>
    </source>
</evidence>
<accession>A0AAV6RZF0</accession>
<dbReference type="FunFam" id="3.30.70.330:FF:000006">
    <property type="entry name" value="ELAV-like 3"/>
    <property type="match status" value="1"/>
</dbReference>
<keyword evidence="5 6" id="KW-0694">RNA-binding</keyword>
<dbReference type="NCBIfam" id="TIGR01661">
    <property type="entry name" value="ELAV_HUD_SF"/>
    <property type="match status" value="1"/>
</dbReference>
<dbReference type="GO" id="GO:0003730">
    <property type="term" value="F:mRNA 3'-UTR binding"/>
    <property type="evidence" value="ECO:0007669"/>
    <property type="project" value="UniProtKB-ARBA"/>
</dbReference>
<feature type="domain" description="RRM" evidence="8">
    <location>
        <begin position="35"/>
        <end position="113"/>
    </location>
</feature>
<evidence type="ECO:0000256" key="6">
    <source>
        <dbReference type="PROSITE-ProRule" id="PRU00176"/>
    </source>
</evidence>
<keyword evidence="4" id="KW-0677">Repeat</keyword>
<reference evidence="9 10" key="1">
    <citation type="journal article" date="2021" name="Sci. Rep.">
        <title>Chromosome anchoring in Senegalese sole (Solea senegalensis) reveals sex-associated markers and genome rearrangements in flatfish.</title>
        <authorList>
            <person name="Guerrero-Cozar I."/>
            <person name="Gomez-Garrido J."/>
            <person name="Berbel C."/>
            <person name="Martinez-Blanch J.F."/>
            <person name="Alioto T."/>
            <person name="Claros M.G."/>
            <person name="Gagnaire P.A."/>
            <person name="Manchado M."/>
        </authorList>
    </citation>
    <scope>NUCLEOTIDE SEQUENCE [LARGE SCALE GENOMIC DNA]</scope>
    <source>
        <strain evidence="9">Sse05_10M</strain>
    </source>
</reference>
<dbReference type="InterPro" id="IPR000504">
    <property type="entry name" value="RRM_dom"/>
</dbReference>
<dbReference type="InterPro" id="IPR034996">
    <property type="entry name" value="HuR_RRM2"/>
</dbReference>
<evidence type="ECO:0000313" key="10">
    <source>
        <dbReference type="Proteomes" id="UP000693946"/>
    </source>
</evidence>
<proteinExistence type="inferred from homology"/>
<dbReference type="InterPro" id="IPR006548">
    <property type="entry name" value="ELAD_HU_SF"/>
</dbReference>
<dbReference type="GO" id="GO:0005737">
    <property type="term" value="C:cytoplasm"/>
    <property type="evidence" value="ECO:0007669"/>
    <property type="project" value="UniProtKB-SubCell"/>
</dbReference>